<name>A0ACA9KLY1_9GLOM</name>
<protein>
    <submittedName>
        <fullName evidence="1">14186_t:CDS:1</fullName>
    </submittedName>
</protein>
<accession>A0ACA9KLY1</accession>
<proteinExistence type="predicted"/>
<evidence type="ECO:0000313" key="2">
    <source>
        <dbReference type="Proteomes" id="UP000789366"/>
    </source>
</evidence>
<sequence>MTKNLVIKIDEKWQSILGEEFPLIEPQDYVKLGKIISPPKLLANEIHNDMVKVLLYIRQKVKMWEVDILNAENFNKSLINHDEEDEGSYEDSSESESEGKSSIINHLMKSNYMFTSRTEQRAKYGISHMIRGSIEFIWLTEETCGESLWSEVFKVYYEKSEHGNKSGGKIVLLANLHDEALDYPDQVEFLKQISSCFLVYLMPEHNKKNFENLINPKKAIYIYVDPKKSKVLVLDDQIYTIDAGELKLGKNASICWKYRLQKKQLENGLNHIKFWQQTIELQEVIRLFASILALQPINKRRQALAHLEREVSRLSMEESSKSRNKAILKRKKLNNEGIKIDKEKKSGHIYKIFISDSDENPRTISVNGPPKENVLKLPEYYAELLISSNTIELLDGNSITINEACILGLQSSGKSTLLNALFACKFAVSVGRCTRGLFMRLLFLENDLSNQLGVDAFILIDMEGLEAPEKMEETESEKKDRMLATFAMGISNLTIINILGESINELTEILQIAIATMARLEKVVISPDIIIVQHVPEKNVAKLSEPEQKFRNALQKALKIVKEKDGDIGSQNLKCLDIIDARIKNRKLLKLFSSFKDGATIYSPPSKQYYKDVISLYNSIIGNCENQKEKKSFSDWYKLIKGYWDAISHEDFALRFKDLNKINEFIKLDKQITMLKGTIDIAFSAYKESIKEEIRSEVIEKRIELNQYLEKNKNKYKDQTNQTIDKYIDKCHNSIFIELKQMLEAILMRNKLSNDHQKFIDKQLENVLKMQKKFSNKYDREQEANKIWKSLYDKISISLKNNDSTIDEKIQNEVFEVYKHYNLSEFWNSYYDKIVPDLSKINAYELIDRVKNLKWSSYLDSSNITLLKDKINSMINQNLSRVDHFCSGIVRELKGEIDNILNECSAFLKIDIKPKFKMNVHVYALLHFIERMVIIQNKWDKDNTPLGVLNQKKDEYLKKINIRLQYGHSHISEGHIAGDFLLRAIQKKAINAENCDQINSIRGKTWINSPKTVRLKYFIELAEQVHNGNLNKGVQHFLWPSRSIEEWFKSKVNLDERTNQGQSYKETFDTEFDDVRQKIHNCRSYKDAKKFVNQYMIQVDGIEYQLNVKDSSIDENFTLFCEAIEKELDAEQELNTRGNGSYQLKNELLKKPSDDNLIMNNIGCTAPCPWCGALCWGVRGHEISDVGMTKIHHTNEDGIYLCDEYKKWKVYKTQDYPNWKFETHSMNVFNNIMRWFFQMLHNDIAQARDLKAANISELKENSCFCNDYNNIISVLKQEFD</sequence>
<gene>
    <name evidence="1" type="ORF">SPELUC_LOCUS2136</name>
</gene>
<organism evidence="1 2">
    <name type="scientific">Cetraspora pellucida</name>
    <dbReference type="NCBI Taxonomy" id="1433469"/>
    <lineage>
        <taxon>Eukaryota</taxon>
        <taxon>Fungi</taxon>
        <taxon>Fungi incertae sedis</taxon>
        <taxon>Mucoromycota</taxon>
        <taxon>Glomeromycotina</taxon>
        <taxon>Glomeromycetes</taxon>
        <taxon>Diversisporales</taxon>
        <taxon>Gigasporaceae</taxon>
        <taxon>Cetraspora</taxon>
    </lineage>
</organism>
<evidence type="ECO:0000313" key="1">
    <source>
        <dbReference type="EMBL" id="CAG8481200.1"/>
    </source>
</evidence>
<comment type="caution">
    <text evidence="1">The sequence shown here is derived from an EMBL/GenBank/DDBJ whole genome shotgun (WGS) entry which is preliminary data.</text>
</comment>
<reference evidence="1" key="1">
    <citation type="submission" date="2021-06" db="EMBL/GenBank/DDBJ databases">
        <authorList>
            <person name="Kallberg Y."/>
            <person name="Tangrot J."/>
            <person name="Rosling A."/>
        </authorList>
    </citation>
    <scope>NUCLEOTIDE SEQUENCE</scope>
    <source>
        <strain evidence="1">28 12/20/2015</strain>
    </source>
</reference>
<dbReference type="Proteomes" id="UP000789366">
    <property type="component" value="Unassembled WGS sequence"/>
</dbReference>
<dbReference type="EMBL" id="CAJVPW010001327">
    <property type="protein sequence ID" value="CAG8481200.1"/>
    <property type="molecule type" value="Genomic_DNA"/>
</dbReference>
<keyword evidence="2" id="KW-1185">Reference proteome</keyword>